<dbReference type="SUPFAM" id="SSF55874">
    <property type="entry name" value="ATPase domain of HSP90 chaperone/DNA topoisomerase II/histidine kinase"/>
    <property type="match status" value="1"/>
</dbReference>
<reference evidence="16" key="1">
    <citation type="journal article" date="2020" name="Stud. Mycol.">
        <title>101 Dothideomycetes genomes: a test case for predicting lifestyles and emergence of pathogens.</title>
        <authorList>
            <person name="Haridas S."/>
            <person name="Albert R."/>
            <person name="Binder M."/>
            <person name="Bloem J."/>
            <person name="Labutti K."/>
            <person name="Salamov A."/>
            <person name="Andreopoulos B."/>
            <person name="Baker S."/>
            <person name="Barry K."/>
            <person name="Bills G."/>
            <person name="Bluhm B."/>
            <person name="Cannon C."/>
            <person name="Castanera R."/>
            <person name="Culley D."/>
            <person name="Daum C."/>
            <person name="Ezra D."/>
            <person name="Gonzalez J."/>
            <person name="Henrissat B."/>
            <person name="Kuo A."/>
            <person name="Liang C."/>
            <person name="Lipzen A."/>
            <person name="Lutzoni F."/>
            <person name="Magnuson J."/>
            <person name="Mondo S."/>
            <person name="Nolan M."/>
            <person name="Ohm R."/>
            <person name="Pangilinan J."/>
            <person name="Park H.-J."/>
            <person name="Ramirez L."/>
            <person name="Alfaro M."/>
            <person name="Sun H."/>
            <person name="Tritt A."/>
            <person name="Yoshinaga Y."/>
            <person name="Zwiers L.-H."/>
            <person name="Turgeon B."/>
            <person name="Goodwin S."/>
            <person name="Spatafora J."/>
            <person name="Crous P."/>
            <person name="Grigoriev I."/>
        </authorList>
    </citation>
    <scope>NUCLEOTIDE SEQUENCE</scope>
    <source>
        <strain evidence="16">CBS 480.64</strain>
    </source>
</reference>
<dbReference type="InterPro" id="IPR005467">
    <property type="entry name" value="His_kinase_dom"/>
</dbReference>
<dbReference type="Pfam" id="PF00072">
    <property type="entry name" value="Response_reg"/>
    <property type="match status" value="1"/>
</dbReference>
<keyword evidence="7" id="KW-0067">ATP-binding</keyword>
<dbReference type="Pfam" id="PF00512">
    <property type="entry name" value="HisKA"/>
    <property type="match status" value="1"/>
</dbReference>
<evidence type="ECO:0008006" key="18">
    <source>
        <dbReference type="Google" id="ProtNLM"/>
    </source>
</evidence>
<protein>
    <recommendedName>
        <fullName evidence="18">Cyanobacterial phytochrome B</fullName>
    </recommendedName>
</protein>
<feature type="domain" description="Histidine kinase" evidence="14">
    <location>
        <begin position="741"/>
        <end position="979"/>
    </location>
</feature>
<dbReference type="SMART" id="SM00388">
    <property type="entry name" value="HisKA"/>
    <property type="match status" value="1"/>
</dbReference>
<dbReference type="Gene3D" id="3.30.565.10">
    <property type="entry name" value="Histidine kinase-like ATPase, C-terminal domain"/>
    <property type="match status" value="1"/>
</dbReference>
<evidence type="ECO:0000256" key="6">
    <source>
        <dbReference type="ARBA" id="ARBA00022777"/>
    </source>
</evidence>
<dbReference type="InterPro" id="IPR011006">
    <property type="entry name" value="CheY-like_superfamily"/>
</dbReference>
<keyword evidence="17" id="KW-1185">Reference proteome</keyword>
<dbReference type="PANTHER" id="PTHR43065:SF10">
    <property type="entry name" value="PEROXIDE STRESS-ACTIVATED HISTIDINE KINASE MAK3"/>
    <property type="match status" value="1"/>
</dbReference>
<accession>A0A6A7BVZ9</accession>
<dbReference type="GO" id="GO:0006355">
    <property type="term" value="P:regulation of DNA-templated transcription"/>
    <property type="evidence" value="ECO:0007669"/>
    <property type="project" value="InterPro"/>
</dbReference>
<gene>
    <name evidence="16" type="ORF">K470DRAFT_259574</name>
</gene>
<dbReference type="Pfam" id="PF02518">
    <property type="entry name" value="HATPase_c"/>
    <property type="match status" value="1"/>
</dbReference>
<feature type="compositionally biased region" description="Polar residues" evidence="12">
    <location>
        <begin position="1082"/>
        <end position="1109"/>
    </location>
</feature>
<evidence type="ECO:0000256" key="10">
    <source>
        <dbReference type="ARBA" id="ARBA00023170"/>
    </source>
</evidence>
<feature type="region of interest" description="Disordered" evidence="12">
    <location>
        <begin position="117"/>
        <end position="136"/>
    </location>
</feature>
<evidence type="ECO:0000256" key="8">
    <source>
        <dbReference type="ARBA" id="ARBA00022991"/>
    </source>
</evidence>
<evidence type="ECO:0000256" key="3">
    <source>
        <dbReference type="ARBA" id="ARBA00022606"/>
    </source>
</evidence>
<evidence type="ECO:0000259" key="13">
    <source>
        <dbReference type="PROSITE" id="PS50046"/>
    </source>
</evidence>
<dbReference type="InterPro" id="IPR003661">
    <property type="entry name" value="HisK_dim/P_dom"/>
</dbReference>
<dbReference type="InterPro" id="IPR003018">
    <property type="entry name" value="GAF"/>
</dbReference>
<dbReference type="InterPro" id="IPR036890">
    <property type="entry name" value="HATPase_C_sf"/>
</dbReference>
<dbReference type="Pfam" id="PF01590">
    <property type="entry name" value="GAF"/>
    <property type="match status" value="1"/>
</dbReference>
<dbReference type="GO" id="GO:0005524">
    <property type="term" value="F:ATP binding"/>
    <property type="evidence" value="ECO:0007669"/>
    <property type="project" value="UniProtKB-KW"/>
</dbReference>
<dbReference type="Gene3D" id="3.30.450.40">
    <property type="match status" value="1"/>
</dbReference>
<dbReference type="InterPro" id="IPR016132">
    <property type="entry name" value="Phyto_chromo_attachment"/>
</dbReference>
<dbReference type="Gene3D" id="1.10.287.130">
    <property type="match status" value="1"/>
</dbReference>
<feature type="region of interest" description="Disordered" evidence="12">
    <location>
        <begin position="1"/>
        <end position="109"/>
    </location>
</feature>
<keyword evidence="5" id="KW-0547">Nucleotide-binding</keyword>
<feature type="compositionally biased region" description="Polar residues" evidence="12">
    <location>
        <begin position="89"/>
        <end position="99"/>
    </location>
</feature>
<evidence type="ECO:0000256" key="5">
    <source>
        <dbReference type="ARBA" id="ARBA00022741"/>
    </source>
</evidence>
<evidence type="ECO:0000259" key="15">
    <source>
        <dbReference type="PROSITE" id="PS50110"/>
    </source>
</evidence>
<dbReference type="SUPFAM" id="SSF55781">
    <property type="entry name" value="GAF domain-like"/>
    <property type="match status" value="2"/>
</dbReference>
<dbReference type="Gene3D" id="3.30.450.270">
    <property type="match status" value="1"/>
</dbReference>
<keyword evidence="6" id="KW-0418">Kinase</keyword>
<dbReference type="EMBL" id="MU006005">
    <property type="protein sequence ID" value="KAF2858668.1"/>
    <property type="molecule type" value="Genomic_DNA"/>
</dbReference>
<dbReference type="PRINTS" id="PR01033">
    <property type="entry name" value="PHYTOCHROME"/>
</dbReference>
<dbReference type="InterPro" id="IPR013515">
    <property type="entry name" value="Phytochrome_cen-reg"/>
</dbReference>
<feature type="region of interest" description="Disordered" evidence="12">
    <location>
        <begin position="293"/>
        <end position="331"/>
    </location>
</feature>
<dbReference type="GO" id="GO:0000155">
    <property type="term" value="F:phosphorelay sensor kinase activity"/>
    <property type="evidence" value="ECO:0007669"/>
    <property type="project" value="InterPro"/>
</dbReference>
<sequence>MDDQDKTGGSQDKIDDNQDKIGDEQAKTDRTISKPDNPRDATRASVDRIFPVRSVVSSNPAPRNADGSRTDRQQRLPSVSIDRNAGRKSATSASTGSGRQDSEQEHVTAPTAAQQVLVGEESSTASGAPQATDDVDPLMTARFQYVMDEGGHAIITGREGEPPQKCEEEPIHAPGAVQSYGMLLVLEPLSDEMLLVRVVSENSRQFLGYTPRELFALDSFTRIMANDRALTLLDHVDFARDDIGNGVEVNGPDVFALSVRRPDGDEVQLWCALHQVPHSPQLVICEFELQDDEKNPPRPEGDVADERADTLNSQPTPEELEASTRSLSRPLRRLRSSRRRTAAAATVDVFDVLSQVQEQMGGARTLDQLLRIIVGIFKDLTGFHRVMMYQFSRDWHGRVVSELVDTSKTADIYMGLNFPASDIPRQARDLYKLNKVRVLYDRDQQTARLVCRSVDDLERPLDLTHAYLRAMSPIHLKYLANMAVRSSMSVSINTFGELWGLISCHSYGSRGMRITFPLRKLCRLMGDAASRNIERLSYASRLQARKLINTVPTEQNPSGYIIASSEDLLELFNADFGMLSIRNEAKILGRPTHSQEALAMLEYLRMRRLTHVVASQNIHEDFPDLEYAPGFTLISGVLLVPLSNGGEDFIVFCRPSQLREVKWAGNPYHKNIKDGTRAFLEPRKSFKTWSETVVDKCRDWTEEEIETAAVLCLVYGKFIQVWRQKEAAVQSSQLTKLLLANSAHEVRTPLNAIINYIEIALEGHLDAESRDYLVKSHEASKSLVYVINDLLDLTKTESSRNLVKDDVFDLRETLTDATDMFKRDAQRKGLVFDVTTQPDLPSRVIGDRLCVRQTITNLTANAIQNTVKGSVKIEMYVASWENDNVQVEISVADTGCGFSSDHLDALFRELEQVQSEEGQDSTLLEDMSDVSSSLRKISRVLGLGLAVVGRIVKNVNGQLRLTSQEGRGSTFIVSFPFLLPDGRWSSAQVNLSSPTGFPDSLKPPAAPVSEGKAVTLIQAQKPKEADRTDSSTLSRKSSRDDGCRSRSSTGSNRPACNSISMQRSSSARGEADRLIEAIKQSDALQSELGSSPKSRSLGTASPSKMSQISGAGEDRDGSRRRVYSQTSPPSTMELRAKWASEPGTATFERQMMPIRPVKVPDPIPYPTTDQQLKELPAAKKPALSMLEQKSNDKRHMRVLVAEDDPINSRIIKTRMEKLGHELTLTANGEECSDTYSKAPDDYDIILMDIQMPIMDGYLSTKRIREFEKCNPEQVQRTQNLLDGAVPIIAVSASLREGERQYYVDVGFDGWILKPIPFARLSEIMAGTFDEAMKRKNLYVPGEWERGGWFMETPAPT</sequence>
<feature type="compositionally biased region" description="Polar residues" evidence="12">
    <location>
        <begin position="1052"/>
        <end position="1067"/>
    </location>
</feature>
<dbReference type="FunFam" id="3.30.450.270:FF:000002">
    <property type="entry name" value="Sensor histidine kinase/response regulator, putative"/>
    <property type="match status" value="1"/>
</dbReference>
<evidence type="ECO:0000313" key="17">
    <source>
        <dbReference type="Proteomes" id="UP000799421"/>
    </source>
</evidence>
<evidence type="ECO:0000256" key="1">
    <source>
        <dbReference type="ARBA" id="ARBA00022543"/>
    </source>
</evidence>
<dbReference type="Pfam" id="PF00360">
    <property type="entry name" value="PHY"/>
    <property type="match status" value="1"/>
</dbReference>
<feature type="compositionally biased region" description="Basic and acidic residues" evidence="12">
    <location>
        <begin position="1"/>
        <end position="46"/>
    </location>
</feature>
<evidence type="ECO:0000256" key="4">
    <source>
        <dbReference type="ARBA" id="ARBA00022679"/>
    </source>
</evidence>
<evidence type="ECO:0000256" key="9">
    <source>
        <dbReference type="ARBA" id="ARBA00023012"/>
    </source>
</evidence>
<dbReference type="SUPFAM" id="SSF55785">
    <property type="entry name" value="PYP-like sensor domain (PAS domain)"/>
    <property type="match status" value="1"/>
</dbReference>
<dbReference type="InterPro" id="IPR003594">
    <property type="entry name" value="HATPase_dom"/>
</dbReference>
<keyword evidence="9" id="KW-0902">Two-component regulatory system</keyword>
<dbReference type="InterPro" id="IPR013654">
    <property type="entry name" value="PAS_2"/>
</dbReference>
<dbReference type="SUPFAM" id="SSF52172">
    <property type="entry name" value="CheY-like"/>
    <property type="match status" value="1"/>
</dbReference>
<evidence type="ECO:0000259" key="14">
    <source>
        <dbReference type="PROSITE" id="PS50109"/>
    </source>
</evidence>
<dbReference type="InterPro" id="IPR001294">
    <property type="entry name" value="Phytochrome"/>
</dbReference>
<dbReference type="InterPro" id="IPR029016">
    <property type="entry name" value="GAF-like_dom_sf"/>
</dbReference>
<feature type="compositionally biased region" description="Basic and acidic residues" evidence="12">
    <location>
        <begin position="293"/>
        <end position="309"/>
    </location>
</feature>
<evidence type="ECO:0000256" key="11">
    <source>
        <dbReference type="PROSITE-ProRule" id="PRU00169"/>
    </source>
</evidence>
<dbReference type="Pfam" id="PF08446">
    <property type="entry name" value="PAS_2"/>
    <property type="match status" value="1"/>
</dbReference>
<dbReference type="SUPFAM" id="SSF47384">
    <property type="entry name" value="Homodimeric domain of signal transducing histidine kinase"/>
    <property type="match status" value="1"/>
</dbReference>
<feature type="domain" description="Phytochrome chromophore attachment site" evidence="13">
    <location>
        <begin position="365"/>
        <end position="527"/>
    </location>
</feature>
<keyword evidence="3" id="KW-0716">Sensory transduction</keyword>
<proteinExistence type="predicted"/>
<dbReference type="PROSITE" id="PS50110">
    <property type="entry name" value="RESPONSE_REGULATORY"/>
    <property type="match status" value="1"/>
</dbReference>
<dbReference type="SMART" id="SM00448">
    <property type="entry name" value="REC"/>
    <property type="match status" value="1"/>
</dbReference>
<evidence type="ECO:0000313" key="16">
    <source>
        <dbReference type="EMBL" id="KAF2858668.1"/>
    </source>
</evidence>
<dbReference type="PROSITE" id="PS50046">
    <property type="entry name" value="PHYTOCHROME_2"/>
    <property type="match status" value="1"/>
</dbReference>
<keyword evidence="1" id="KW-0600">Photoreceptor protein</keyword>
<dbReference type="Gene3D" id="3.40.50.2300">
    <property type="match status" value="1"/>
</dbReference>
<name>A0A6A7BVZ9_9PEZI</name>
<dbReference type="InterPro" id="IPR035965">
    <property type="entry name" value="PAS-like_dom_sf"/>
</dbReference>
<dbReference type="PANTHER" id="PTHR43065">
    <property type="entry name" value="SENSOR HISTIDINE KINASE"/>
    <property type="match status" value="1"/>
</dbReference>
<feature type="modified residue" description="4-aspartylphosphate" evidence="11">
    <location>
        <position position="1248"/>
    </location>
</feature>
<dbReference type="SMART" id="SM00387">
    <property type="entry name" value="HATPase_c"/>
    <property type="match status" value="1"/>
</dbReference>
<evidence type="ECO:0000256" key="7">
    <source>
        <dbReference type="ARBA" id="ARBA00022840"/>
    </source>
</evidence>
<evidence type="ECO:0000256" key="2">
    <source>
        <dbReference type="ARBA" id="ARBA00022553"/>
    </source>
</evidence>
<keyword evidence="2 11" id="KW-0597">Phosphoprotein</keyword>
<keyword evidence="10" id="KW-0675">Receptor</keyword>
<keyword evidence="4" id="KW-0808">Transferase</keyword>
<dbReference type="OrthoDB" id="2015534at2759"/>
<dbReference type="Proteomes" id="UP000799421">
    <property type="component" value="Unassembled WGS sequence"/>
</dbReference>
<feature type="domain" description="Response regulatory" evidence="15">
    <location>
        <begin position="1197"/>
        <end position="1328"/>
    </location>
</feature>
<dbReference type="InterPro" id="IPR036097">
    <property type="entry name" value="HisK_dim/P_sf"/>
</dbReference>
<dbReference type="CDD" id="cd17546">
    <property type="entry name" value="REC_hyHK_CKI1_RcsC-like"/>
    <property type="match status" value="1"/>
</dbReference>
<dbReference type="GO" id="GO:0009881">
    <property type="term" value="F:photoreceptor activity"/>
    <property type="evidence" value="ECO:0007669"/>
    <property type="project" value="UniProtKB-KW"/>
</dbReference>
<dbReference type="GO" id="GO:0009584">
    <property type="term" value="P:detection of visible light"/>
    <property type="evidence" value="ECO:0007669"/>
    <property type="project" value="InterPro"/>
</dbReference>
<dbReference type="CDD" id="cd00082">
    <property type="entry name" value="HisKA"/>
    <property type="match status" value="1"/>
</dbReference>
<dbReference type="InterPro" id="IPR043150">
    <property type="entry name" value="Phytochrome_PHY_sf"/>
</dbReference>
<dbReference type="InterPro" id="IPR001789">
    <property type="entry name" value="Sig_transdc_resp-reg_receiver"/>
</dbReference>
<organism evidence="16 17">
    <name type="scientific">Piedraia hortae CBS 480.64</name>
    <dbReference type="NCBI Taxonomy" id="1314780"/>
    <lineage>
        <taxon>Eukaryota</taxon>
        <taxon>Fungi</taxon>
        <taxon>Dikarya</taxon>
        <taxon>Ascomycota</taxon>
        <taxon>Pezizomycotina</taxon>
        <taxon>Dothideomycetes</taxon>
        <taxon>Dothideomycetidae</taxon>
        <taxon>Capnodiales</taxon>
        <taxon>Piedraiaceae</taxon>
        <taxon>Piedraia</taxon>
    </lineage>
</organism>
<dbReference type="Gene3D" id="3.30.450.20">
    <property type="entry name" value="PAS domain"/>
    <property type="match status" value="1"/>
</dbReference>
<feature type="region of interest" description="Disordered" evidence="12">
    <location>
        <begin position="990"/>
        <end position="1133"/>
    </location>
</feature>
<keyword evidence="8" id="KW-0157">Chromophore</keyword>
<dbReference type="PROSITE" id="PS50109">
    <property type="entry name" value="HIS_KIN"/>
    <property type="match status" value="1"/>
</dbReference>
<evidence type="ECO:0000256" key="12">
    <source>
        <dbReference type="SAM" id="MobiDB-lite"/>
    </source>
</evidence>